<evidence type="ECO:0000313" key="2">
    <source>
        <dbReference type="EMBL" id="CAA9564853.1"/>
    </source>
</evidence>
<feature type="region of interest" description="Disordered" evidence="1">
    <location>
        <begin position="142"/>
        <end position="162"/>
    </location>
</feature>
<organism evidence="2">
    <name type="scientific">uncultured Synechococcales cyanobacterium</name>
    <dbReference type="NCBI Taxonomy" id="1936017"/>
    <lineage>
        <taxon>Bacteria</taxon>
        <taxon>Bacillati</taxon>
        <taxon>Cyanobacteriota</taxon>
        <taxon>Cyanophyceae</taxon>
        <taxon>Synechococcales</taxon>
        <taxon>environmental samples</taxon>
    </lineage>
</organism>
<proteinExistence type="predicted"/>
<gene>
    <name evidence="2" type="ORF">AVDCRST_MAG81-959</name>
</gene>
<dbReference type="SUPFAM" id="SSF46689">
    <property type="entry name" value="Homeodomain-like"/>
    <property type="match status" value="1"/>
</dbReference>
<sequence>MAGVYKLDIQESEDELKQLLRVQKTAFSKERLHLLYLLKSKQAKTVQAAAAILGRHRATLQEWLKHYREGGIEELLKSRPRSGRPRAIPAWAVVALQKRLQEPQGFDGYQAICDWLERQLGIVAEYKTVHQLVHYHLQSSPKVPRPVSVEQSTEQLEAYKKT</sequence>
<dbReference type="EMBL" id="CADCWO010000059">
    <property type="protein sequence ID" value="CAA9564853.1"/>
    <property type="molecule type" value="Genomic_DNA"/>
</dbReference>
<reference evidence="2" key="1">
    <citation type="submission" date="2020-02" db="EMBL/GenBank/DDBJ databases">
        <authorList>
            <person name="Meier V. D."/>
        </authorList>
    </citation>
    <scope>NUCLEOTIDE SEQUENCE</scope>
    <source>
        <strain evidence="2">AVDCRST_MAG81</strain>
    </source>
</reference>
<protein>
    <submittedName>
        <fullName evidence="2">Uncharacterized protein</fullName>
    </submittedName>
</protein>
<evidence type="ECO:0000256" key="1">
    <source>
        <dbReference type="SAM" id="MobiDB-lite"/>
    </source>
</evidence>
<dbReference type="AlphaFoldDB" id="A0A6J4V2D8"/>
<dbReference type="InterPro" id="IPR009057">
    <property type="entry name" value="Homeodomain-like_sf"/>
</dbReference>
<name>A0A6J4V2D8_9CYAN</name>
<dbReference type="Pfam" id="PF13565">
    <property type="entry name" value="HTH_32"/>
    <property type="match status" value="1"/>
</dbReference>
<accession>A0A6J4V2D8</accession>